<dbReference type="EMBL" id="VSRR010045117">
    <property type="protein sequence ID" value="MPC77145.1"/>
    <property type="molecule type" value="Genomic_DNA"/>
</dbReference>
<evidence type="ECO:0000313" key="2">
    <source>
        <dbReference type="Proteomes" id="UP000324222"/>
    </source>
</evidence>
<gene>
    <name evidence="1" type="ORF">E2C01_071592</name>
</gene>
<sequence>MEPFFLSRPLFGKTPRRGLSVPPEACRGGVLVSFCVTILSRVRHKDEENNVMGEGDQAERAETGWLAGWLWLGCFYIPITKAKVKSRVKTALRQEIFTRKPGSTQALLPGLDWCVAFVCSYQGLYFSSFIHPFLLIKQPTNLH</sequence>
<protein>
    <submittedName>
        <fullName evidence="1">Uncharacterized protein</fullName>
    </submittedName>
</protein>
<dbReference type="AlphaFoldDB" id="A0A5B7I4U4"/>
<keyword evidence="2" id="KW-1185">Reference proteome</keyword>
<evidence type="ECO:0000313" key="1">
    <source>
        <dbReference type="EMBL" id="MPC77145.1"/>
    </source>
</evidence>
<reference evidence="1 2" key="1">
    <citation type="submission" date="2019-05" db="EMBL/GenBank/DDBJ databases">
        <title>Another draft genome of Portunus trituberculatus and its Hox gene families provides insights of decapod evolution.</title>
        <authorList>
            <person name="Jeong J.-H."/>
            <person name="Song I."/>
            <person name="Kim S."/>
            <person name="Choi T."/>
            <person name="Kim D."/>
            <person name="Ryu S."/>
            <person name="Kim W."/>
        </authorList>
    </citation>
    <scope>NUCLEOTIDE SEQUENCE [LARGE SCALE GENOMIC DNA]</scope>
    <source>
        <tissue evidence="1">Muscle</tissue>
    </source>
</reference>
<accession>A0A5B7I4U4</accession>
<dbReference type="Proteomes" id="UP000324222">
    <property type="component" value="Unassembled WGS sequence"/>
</dbReference>
<proteinExistence type="predicted"/>
<comment type="caution">
    <text evidence="1">The sequence shown here is derived from an EMBL/GenBank/DDBJ whole genome shotgun (WGS) entry which is preliminary data.</text>
</comment>
<organism evidence="1 2">
    <name type="scientific">Portunus trituberculatus</name>
    <name type="common">Swimming crab</name>
    <name type="synonym">Neptunus trituberculatus</name>
    <dbReference type="NCBI Taxonomy" id="210409"/>
    <lineage>
        <taxon>Eukaryota</taxon>
        <taxon>Metazoa</taxon>
        <taxon>Ecdysozoa</taxon>
        <taxon>Arthropoda</taxon>
        <taxon>Crustacea</taxon>
        <taxon>Multicrustacea</taxon>
        <taxon>Malacostraca</taxon>
        <taxon>Eumalacostraca</taxon>
        <taxon>Eucarida</taxon>
        <taxon>Decapoda</taxon>
        <taxon>Pleocyemata</taxon>
        <taxon>Brachyura</taxon>
        <taxon>Eubrachyura</taxon>
        <taxon>Portunoidea</taxon>
        <taxon>Portunidae</taxon>
        <taxon>Portuninae</taxon>
        <taxon>Portunus</taxon>
    </lineage>
</organism>
<name>A0A5B7I4U4_PORTR</name>